<sequence>MLRAMGQHCGAVAAAARARAAPAALRMPALARSASCRPYSAPAAGGSPKPRGGRGKLVVLLGALAAGTTLYSIMYQKAPPRELREAEDESARPLPADASVVFVLGGPGSGKGTQCSRLVERMQFVHVGAGDLLRDEQNRPGSQYGELIKHHIKEGLIVPQEVTVALLRRAIEEHYRAGRRKFLVDGFPRKMDQAFTFEKTVVPSKFVLFFDCPERVMLERLLTRGQTSGRSDDNIESIKKRFRTYVETSMPVVEHFAQQDKVVRLSCDQPVEEVYKQVEAAVKERLGPH</sequence>
<dbReference type="OMA" id="EQTMPVI"/>
<feature type="binding site" evidence="9">
    <location>
        <position position="269"/>
    </location>
    <ligand>
        <name>ATP</name>
        <dbReference type="ChEBI" id="CHEBI:30616"/>
    </ligand>
</feature>
<evidence type="ECO:0000256" key="9">
    <source>
        <dbReference type="HAMAP-Rule" id="MF_03172"/>
    </source>
</evidence>
<comment type="subunit">
    <text evidence="9">Monomer.</text>
</comment>
<evidence type="ECO:0000256" key="5">
    <source>
        <dbReference type="ARBA" id="ARBA00022840"/>
    </source>
</evidence>
<dbReference type="PANTHER" id="PTHR23359">
    <property type="entry name" value="NUCLEOTIDE KINASE"/>
    <property type="match status" value="1"/>
</dbReference>
<evidence type="ECO:0000256" key="8">
    <source>
        <dbReference type="ARBA" id="ARBA00048116"/>
    </source>
</evidence>
<dbReference type="EMBL" id="AE016816">
    <property type="protein sequence ID" value="AAS51396.1"/>
    <property type="molecule type" value="Genomic_DNA"/>
</dbReference>
<dbReference type="RefSeq" id="NP_983572.1">
    <property type="nucleotide sequence ID" value="NM_208925.1"/>
</dbReference>
<feature type="binding site" evidence="9">
    <location>
        <position position="230"/>
    </location>
    <ligand>
        <name>a ribonucleoside 5'-phosphate</name>
        <dbReference type="ChEBI" id="CHEBI:58043"/>
    </ligand>
</feature>
<dbReference type="GO" id="GO:0033862">
    <property type="term" value="F:UMP kinase activity"/>
    <property type="evidence" value="ECO:0000318"/>
    <property type="project" value="GO_Central"/>
</dbReference>
<dbReference type="InterPro" id="IPR000850">
    <property type="entry name" value="Adenylat/UMP-CMP_kin"/>
</dbReference>
<dbReference type="PROSITE" id="PS00113">
    <property type="entry name" value="ADENYLATE_KINASE"/>
    <property type="match status" value="1"/>
</dbReference>
<reference evidence="11" key="2">
    <citation type="journal article" date="2013" name="G3 (Bethesda)">
        <title>Genomes of Ashbya fungi isolated from insects reveal four mating-type loci, numerous translocations, lack of transposons, and distinct gene duplications.</title>
        <authorList>
            <person name="Dietrich F.S."/>
            <person name="Voegeli S."/>
            <person name="Kuo S."/>
            <person name="Philippsen P."/>
        </authorList>
    </citation>
    <scope>GENOME REANNOTATION</scope>
    <source>
        <strain evidence="11">ATCC 10895 / CBS 109.51 / FGSC 9923 / NRRL Y-1056</strain>
    </source>
</reference>
<dbReference type="GO" id="GO:0006225">
    <property type="term" value="P:UDP biosynthetic process"/>
    <property type="evidence" value="ECO:0000318"/>
    <property type="project" value="GO_Central"/>
</dbReference>
<feature type="binding site" evidence="9">
    <location>
        <begin position="156"/>
        <end position="158"/>
    </location>
    <ligand>
        <name>a ribonucleoside 5'-phosphate</name>
        <dbReference type="ChEBI" id="CHEBI:58043"/>
    </ligand>
</feature>
<dbReference type="InterPro" id="IPR057781">
    <property type="entry name" value="YKL023C-A-like"/>
</dbReference>
<keyword evidence="4 9" id="KW-0418">Kinase</keyword>
<dbReference type="Gene3D" id="3.40.50.300">
    <property type="entry name" value="P-loop containing nucleotide triphosphate hydrolases"/>
    <property type="match status" value="1"/>
</dbReference>
<dbReference type="NCBIfam" id="TIGR01359">
    <property type="entry name" value="UMP_CMP_kin_fam"/>
    <property type="match status" value="1"/>
</dbReference>
<dbReference type="Proteomes" id="UP000000591">
    <property type="component" value="Chromosome III"/>
</dbReference>
<dbReference type="GO" id="GO:0005524">
    <property type="term" value="F:ATP binding"/>
    <property type="evidence" value="ECO:0007669"/>
    <property type="project" value="UniProtKB-KW"/>
</dbReference>
<evidence type="ECO:0000256" key="2">
    <source>
        <dbReference type="ARBA" id="ARBA00022679"/>
    </source>
</evidence>
<keyword evidence="2 9" id="KW-0808">Transferase</keyword>
<organism evidence="10 11">
    <name type="scientific">Eremothecium gossypii (strain ATCC 10895 / CBS 109.51 / FGSC 9923 / NRRL Y-1056)</name>
    <name type="common">Yeast</name>
    <name type="synonym">Ashbya gossypii</name>
    <dbReference type="NCBI Taxonomy" id="284811"/>
    <lineage>
        <taxon>Eukaryota</taxon>
        <taxon>Fungi</taxon>
        <taxon>Dikarya</taxon>
        <taxon>Ascomycota</taxon>
        <taxon>Saccharomycotina</taxon>
        <taxon>Saccharomycetes</taxon>
        <taxon>Saccharomycetales</taxon>
        <taxon>Saccharomycetaceae</taxon>
        <taxon>Eremothecium</taxon>
    </lineage>
</organism>
<evidence type="ECO:0000256" key="1">
    <source>
        <dbReference type="ARBA" id="ARBA00022490"/>
    </source>
</evidence>
<dbReference type="KEGG" id="ago:AGOS_ACR170C"/>
<comment type="subcellular location">
    <subcellularLocation>
        <location evidence="9">Cytoplasm</location>
    </subcellularLocation>
    <subcellularLocation>
        <location evidence="9">Nucleus</location>
    </subcellularLocation>
    <text evidence="9">Predominantly cytoplasmic.</text>
</comment>
<evidence type="ECO:0000256" key="6">
    <source>
        <dbReference type="ARBA" id="ARBA00022975"/>
    </source>
</evidence>
<dbReference type="EC" id="2.7.4.14" evidence="9"/>
<dbReference type="GeneID" id="4619704"/>
<keyword evidence="1 9" id="KW-0963">Cytoplasm</keyword>
<feature type="binding site" evidence="9">
    <location>
        <begin position="186"/>
        <end position="189"/>
    </location>
    <ligand>
        <name>a ribonucleoside 5'-phosphate</name>
        <dbReference type="ChEBI" id="CHEBI:58043"/>
    </ligand>
</feature>
<dbReference type="FunCoup" id="Q75BV1">
    <property type="interactions" value="686"/>
</dbReference>
<dbReference type="eggNOG" id="KOG3079">
    <property type="taxonomic scope" value="Eukaryota"/>
</dbReference>
<dbReference type="InterPro" id="IPR006266">
    <property type="entry name" value="UMP_CMP_kinase"/>
</dbReference>
<feature type="binding site" evidence="9">
    <location>
        <position position="134"/>
    </location>
    <ligand>
        <name>a ribonucleoside 5'-phosphate</name>
        <dbReference type="ChEBI" id="CHEBI:58043"/>
    </ligand>
</feature>
<feature type="binding site" evidence="9">
    <location>
        <position position="224"/>
    </location>
    <ligand>
        <name>ATP</name>
        <dbReference type="ChEBI" id="CHEBI:30616"/>
    </ligand>
</feature>
<protein>
    <recommendedName>
        <fullName evidence="9">Uridylate kinase</fullName>
        <shortName evidence="9">UK</shortName>
        <ecNumber evidence="9">2.7.4.14</ecNumber>
    </recommendedName>
    <alternativeName>
        <fullName evidence="9">ATP:UMP phosphotransferase</fullName>
    </alternativeName>
    <alternativeName>
        <fullName evidence="9">Deoxycytidylate kinase</fullName>
        <shortName evidence="9">CK</shortName>
        <shortName evidence="9">dCMP kinase</shortName>
    </alternativeName>
    <alternativeName>
        <fullName evidence="9">Uridine monophosphate kinase</fullName>
        <shortName evidence="9">UMP kinase</shortName>
        <shortName evidence="9">UMPK</shortName>
    </alternativeName>
</protein>
<evidence type="ECO:0000256" key="3">
    <source>
        <dbReference type="ARBA" id="ARBA00022741"/>
    </source>
</evidence>
<dbReference type="STRING" id="284811.Q75BV1"/>
<dbReference type="InterPro" id="IPR033690">
    <property type="entry name" value="Adenylat_kinase_CS"/>
</dbReference>
<evidence type="ECO:0000256" key="7">
    <source>
        <dbReference type="ARBA" id="ARBA00023242"/>
    </source>
</evidence>
<dbReference type="GO" id="GO:0005634">
    <property type="term" value="C:nucleus"/>
    <property type="evidence" value="ECO:0000318"/>
    <property type="project" value="GO_Central"/>
</dbReference>
<dbReference type="InterPro" id="IPR027417">
    <property type="entry name" value="P-loop_NTPase"/>
</dbReference>
<comment type="similarity">
    <text evidence="9">Belongs to the adenylate kinase family. UMP-CMP kinase subfamily.</text>
</comment>
<dbReference type="HAMAP" id="MF_03172">
    <property type="entry name" value="Adenylate_kinase_UMP_CMP_kin"/>
    <property type="match status" value="1"/>
</dbReference>
<proteinExistence type="inferred from homology"/>
<dbReference type="CDD" id="cd01428">
    <property type="entry name" value="ADK"/>
    <property type="match status" value="1"/>
</dbReference>
<comment type="catalytic activity">
    <reaction evidence="8 9">
        <text>UMP + ATP = UDP + ADP</text>
        <dbReference type="Rhea" id="RHEA:24400"/>
        <dbReference type="ChEBI" id="CHEBI:30616"/>
        <dbReference type="ChEBI" id="CHEBI:57865"/>
        <dbReference type="ChEBI" id="CHEBI:58223"/>
        <dbReference type="ChEBI" id="CHEBI:456216"/>
        <dbReference type="EC" id="2.7.4.14"/>
    </reaction>
</comment>
<dbReference type="GO" id="GO:0005737">
    <property type="term" value="C:cytoplasm"/>
    <property type="evidence" value="ECO:0000318"/>
    <property type="project" value="GO_Central"/>
</dbReference>
<comment type="domain">
    <text evidence="9">Consists of three domains, a large central CORE domain and two small peripheral domains, NMPbind and LID, which undergo movements during catalysis. The LID domain closes over the site of phosphoryl transfer upon ATP binding. Assembling and dissambling the active center during each catalytic cycle provides an effective means to prevent ATP hydrolysis.</text>
</comment>
<evidence type="ECO:0000256" key="4">
    <source>
        <dbReference type="ARBA" id="ARBA00022777"/>
    </source>
</evidence>
<dbReference type="FunFam" id="3.40.50.300:FF:000315">
    <property type="entry name" value="Adenylate kinase 1"/>
    <property type="match status" value="1"/>
</dbReference>
<feature type="binding site" evidence="9">
    <location>
        <position position="193"/>
    </location>
    <ligand>
        <name>a ribonucleoside 5'-phosphate</name>
        <dbReference type="ChEBI" id="CHEBI:58043"/>
    </ligand>
</feature>
<dbReference type="PRINTS" id="PR00094">
    <property type="entry name" value="ADENYLTKNASE"/>
</dbReference>
<dbReference type="GO" id="GO:0004017">
    <property type="term" value="F:AMP kinase activity"/>
    <property type="evidence" value="ECO:0007669"/>
    <property type="project" value="EnsemblFungi"/>
</dbReference>
<dbReference type="InParanoid" id="Q75BV1"/>
<comment type="function">
    <text evidence="9">Catalyzes the phosphorylation of pyrimidine nucleoside monophosphates at the expense of ATP. Plays an important role in de novo pyrimidine nucleotide biosynthesis. Has preference for UMP and dUMP as phosphate acceptors, but can also use CMP, dCMP and AMP.</text>
</comment>
<evidence type="ECO:0000313" key="10">
    <source>
        <dbReference type="EMBL" id="AAS51396.1"/>
    </source>
</evidence>
<evidence type="ECO:0000313" key="11">
    <source>
        <dbReference type="Proteomes" id="UP000000591"/>
    </source>
</evidence>
<comment type="cofactor">
    <cofactor evidence="9">
        <name>Mg(2+)</name>
        <dbReference type="ChEBI" id="CHEBI:18420"/>
    </cofactor>
    <text evidence="9">Binds 1 Mg(2+) ion per monomer.</text>
</comment>
<dbReference type="SUPFAM" id="SSF52540">
    <property type="entry name" value="P-loop containing nucleoside triphosphate hydrolases"/>
    <property type="match status" value="1"/>
</dbReference>
<dbReference type="HOGENOM" id="CLU_032354_0_0_1"/>
<feature type="binding site" evidence="9">
    <location>
        <position position="241"/>
    </location>
    <ligand>
        <name>a ribonucleoside 5'-phosphate</name>
        <dbReference type="ChEBI" id="CHEBI:58043"/>
    </ligand>
</feature>
<dbReference type="OrthoDB" id="442176at2759"/>
<accession>Q75BV1</accession>
<feature type="region of interest" description="NMPbind" evidence="9">
    <location>
        <begin position="128"/>
        <end position="158"/>
    </location>
</feature>
<feature type="region of interest" description="LID" evidence="9">
    <location>
        <begin position="223"/>
        <end position="233"/>
    </location>
</feature>
<keyword evidence="7 9" id="KW-0539">Nucleus</keyword>
<gene>
    <name evidence="9" type="primary">URA6</name>
    <name evidence="10" type="ORF">AGOS_ACR170C</name>
</gene>
<keyword evidence="6 9" id="KW-0665">Pyrimidine biosynthesis</keyword>
<keyword evidence="11" id="KW-1185">Reference proteome</keyword>
<name>Q75BV1_EREGS</name>
<feature type="binding site" evidence="9">
    <location>
        <begin position="108"/>
        <end position="113"/>
    </location>
    <ligand>
        <name>ATP</name>
        <dbReference type="ChEBI" id="CHEBI:30616"/>
    </ligand>
</feature>
<reference evidence="10 11" key="1">
    <citation type="journal article" date="2004" name="Science">
        <title>The Ashbya gossypii genome as a tool for mapping the ancient Saccharomyces cerevisiae genome.</title>
        <authorList>
            <person name="Dietrich F.S."/>
            <person name="Voegeli S."/>
            <person name="Brachat S."/>
            <person name="Lerch A."/>
            <person name="Gates K."/>
            <person name="Steiner S."/>
            <person name="Mohr C."/>
            <person name="Pohlmann R."/>
            <person name="Luedi P."/>
            <person name="Choi S."/>
            <person name="Wing R.A."/>
            <person name="Flavier A."/>
            <person name="Gaffney T.D."/>
            <person name="Philippsen P."/>
        </authorList>
    </citation>
    <scope>NUCLEOTIDE SEQUENCE [LARGE SCALE GENOMIC DNA]</scope>
    <source>
        <strain evidence="11">ATCC 10895 / CBS 109.51 / FGSC 9923 / NRRL Y-1056</strain>
    </source>
</reference>
<dbReference type="HAMAP" id="MF_00235">
    <property type="entry name" value="Adenylate_kinase_Adk"/>
    <property type="match status" value="1"/>
</dbReference>
<dbReference type="Pfam" id="PF23521">
    <property type="entry name" value="YKL023C-A"/>
    <property type="match status" value="1"/>
</dbReference>
<dbReference type="AlphaFoldDB" id="Q75BV1"/>
<keyword evidence="5 9" id="KW-0067">ATP-binding</keyword>
<keyword evidence="3 9" id="KW-0547">Nucleotide-binding</keyword>
<dbReference type="Pfam" id="PF00406">
    <property type="entry name" value="ADK"/>
    <property type="match status" value="1"/>
</dbReference>
<dbReference type="GO" id="GO:0006207">
    <property type="term" value="P:'de novo' pyrimidine nucleobase biosynthetic process"/>
    <property type="evidence" value="ECO:0007669"/>
    <property type="project" value="EnsemblFungi"/>
</dbReference>
<dbReference type="GO" id="GO:0046705">
    <property type="term" value="P:CDP biosynthetic process"/>
    <property type="evidence" value="ECO:0000318"/>
    <property type="project" value="GO_Central"/>
</dbReference>